<gene>
    <name evidence="1" type="ORF">KK062_17775</name>
</gene>
<dbReference type="AlphaFoldDB" id="A0AAP2GV93"/>
<name>A0AAP2GV93_9BACT</name>
<proteinExistence type="predicted"/>
<dbReference type="Proteomes" id="UP001319080">
    <property type="component" value="Unassembled WGS sequence"/>
</dbReference>
<keyword evidence="2" id="KW-1185">Reference proteome</keyword>
<evidence type="ECO:0000313" key="2">
    <source>
        <dbReference type="Proteomes" id="UP001319080"/>
    </source>
</evidence>
<accession>A0AAP2GV93</accession>
<dbReference type="RefSeq" id="WP_254085677.1">
    <property type="nucleotide sequence ID" value="NZ_JAHESE010000019.1"/>
</dbReference>
<organism evidence="1 2">
    <name type="scientific">Dawidia cretensis</name>
    <dbReference type="NCBI Taxonomy" id="2782350"/>
    <lineage>
        <taxon>Bacteria</taxon>
        <taxon>Pseudomonadati</taxon>
        <taxon>Bacteroidota</taxon>
        <taxon>Cytophagia</taxon>
        <taxon>Cytophagales</taxon>
        <taxon>Chryseotaleaceae</taxon>
        <taxon>Dawidia</taxon>
    </lineage>
</organism>
<protein>
    <submittedName>
        <fullName evidence="1">Uncharacterized protein</fullName>
    </submittedName>
</protein>
<sequence length="116" mass="13197">MKGIELGKFELLDISADYDDIKLLKAYNAGISDGESEIRANVYLIKVLSVEEELFVIEPCREFSQLAERDFHELEKRDLMLVSVTPPDHSYIYVPESADIPEGSKVIWGSLKLLSY</sequence>
<dbReference type="EMBL" id="JAHESE010000019">
    <property type="protein sequence ID" value="MBT1710100.1"/>
    <property type="molecule type" value="Genomic_DNA"/>
</dbReference>
<evidence type="ECO:0000313" key="1">
    <source>
        <dbReference type="EMBL" id="MBT1710100.1"/>
    </source>
</evidence>
<reference evidence="1 2" key="1">
    <citation type="submission" date="2021-05" db="EMBL/GenBank/DDBJ databases">
        <title>A Polyphasic approach of four new species of the genus Ohtaekwangia: Ohtaekwangia histidinii sp. nov., Ohtaekwangia cretensis sp. nov., Ohtaekwangia indiensis sp. nov., Ohtaekwangia reichenbachii sp. nov. from diverse environment.</title>
        <authorList>
            <person name="Octaviana S."/>
        </authorList>
    </citation>
    <scope>NUCLEOTIDE SEQUENCE [LARGE SCALE GENOMIC DNA]</scope>
    <source>
        <strain evidence="1 2">PWU5</strain>
    </source>
</reference>
<comment type="caution">
    <text evidence="1">The sequence shown here is derived from an EMBL/GenBank/DDBJ whole genome shotgun (WGS) entry which is preliminary data.</text>
</comment>